<dbReference type="OrthoDB" id="9793626at2"/>
<dbReference type="Pfam" id="PF02826">
    <property type="entry name" value="2-Hacid_dh_C"/>
    <property type="match status" value="1"/>
</dbReference>
<evidence type="ECO:0000256" key="3">
    <source>
        <dbReference type="ARBA" id="ARBA00023002"/>
    </source>
</evidence>
<dbReference type="KEGG" id="saq:Sare_0567"/>
<accession>A8M125</accession>
<comment type="similarity">
    <text evidence="1 5">Belongs to the D-isomer specific 2-hydroxyacid dehydrogenase family.</text>
</comment>
<evidence type="ECO:0000313" key="8">
    <source>
        <dbReference type="EMBL" id="ABV96495.1"/>
    </source>
</evidence>
<proteinExistence type="inferred from homology"/>
<dbReference type="InterPro" id="IPR006139">
    <property type="entry name" value="D-isomer_2_OHA_DH_cat_dom"/>
</dbReference>
<dbReference type="PROSITE" id="PS00065">
    <property type="entry name" value="D_2_HYDROXYACID_DH_1"/>
    <property type="match status" value="1"/>
</dbReference>
<dbReference type="CDD" id="cd12173">
    <property type="entry name" value="PGDH_4"/>
    <property type="match status" value="1"/>
</dbReference>
<keyword evidence="3 5" id="KW-0560">Oxidoreductase</keyword>
<dbReference type="InterPro" id="IPR006140">
    <property type="entry name" value="D-isomer_DH_NAD-bd"/>
</dbReference>
<dbReference type="PANTHER" id="PTHR42789">
    <property type="entry name" value="D-ISOMER SPECIFIC 2-HYDROXYACID DEHYDROGENASE FAMILY PROTEIN (AFU_ORTHOLOGUE AFUA_6G10090)"/>
    <property type="match status" value="1"/>
</dbReference>
<dbReference type="InterPro" id="IPR036291">
    <property type="entry name" value="NAD(P)-bd_dom_sf"/>
</dbReference>
<keyword evidence="2" id="KW-0028">Amino-acid biosynthesis</keyword>
<dbReference type="InterPro" id="IPR029752">
    <property type="entry name" value="D-isomer_DH_CS1"/>
</dbReference>
<dbReference type="GO" id="GO:0051287">
    <property type="term" value="F:NAD binding"/>
    <property type="evidence" value="ECO:0007669"/>
    <property type="project" value="InterPro"/>
</dbReference>
<evidence type="ECO:0000256" key="1">
    <source>
        <dbReference type="ARBA" id="ARBA00005854"/>
    </source>
</evidence>
<organism evidence="8">
    <name type="scientific">Salinispora arenicola (strain CNS-205)</name>
    <dbReference type="NCBI Taxonomy" id="391037"/>
    <lineage>
        <taxon>Bacteria</taxon>
        <taxon>Bacillati</taxon>
        <taxon>Actinomycetota</taxon>
        <taxon>Actinomycetes</taxon>
        <taxon>Micromonosporales</taxon>
        <taxon>Micromonosporaceae</taxon>
        <taxon>Salinispora</taxon>
    </lineage>
</organism>
<dbReference type="InterPro" id="IPR050857">
    <property type="entry name" value="D-2-hydroxyacid_DH"/>
</dbReference>
<dbReference type="eggNOG" id="COG1052">
    <property type="taxonomic scope" value="Bacteria"/>
</dbReference>
<dbReference type="PATRIC" id="fig|391037.6.peg.580"/>
<evidence type="ECO:0000256" key="5">
    <source>
        <dbReference type="RuleBase" id="RU003719"/>
    </source>
</evidence>
<evidence type="ECO:0000259" key="6">
    <source>
        <dbReference type="Pfam" id="PF00389"/>
    </source>
</evidence>
<dbReference type="GO" id="GO:0016616">
    <property type="term" value="F:oxidoreductase activity, acting on the CH-OH group of donors, NAD or NADP as acceptor"/>
    <property type="evidence" value="ECO:0007669"/>
    <property type="project" value="InterPro"/>
</dbReference>
<dbReference type="SUPFAM" id="SSF52283">
    <property type="entry name" value="Formate/glycerate dehydrogenase catalytic domain-like"/>
    <property type="match status" value="1"/>
</dbReference>
<sequence length="345" mass="36777">MRLNVLLIGAMYHQEAEALLNTHFAVTRIEADELPARPAALREAHGLAVRYPAQITADVLDAAPQLLAVLSSGRGVDNIDIPAASRAGVVVANNPGLGGKPVSEHALGLLIMITRDLTAVARDAMTGAWEKRLTTRRVELTGGTLGIVGCGNVGGWMARRASAGFQMRVLAYDPYVSAEQMAQVGATKVDNLDKLLAEADFVSCHPELNDETDGMFNDDTFGQMKSGAYFVNTSRGAVVRTDALVRALRSGRLSAAALDVYDQEPPPADSPLLRLDNLVLSAHVADFTVQTKHALAMSAARQLVTALNGELPPHPLNPEVWDRVAARRSVVIGTTGHLAQREGAQ</sequence>
<dbReference type="PANTHER" id="PTHR42789:SF1">
    <property type="entry name" value="D-ISOMER SPECIFIC 2-HYDROXYACID DEHYDROGENASE FAMILY PROTEIN (AFU_ORTHOLOGUE AFUA_6G10090)"/>
    <property type="match status" value="1"/>
</dbReference>
<evidence type="ECO:0000256" key="4">
    <source>
        <dbReference type="ARBA" id="ARBA00023027"/>
    </source>
</evidence>
<dbReference type="Gene3D" id="3.40.50.720">
    <property type="entry name" value="NAD(P)-binding Rossmann-like Domain"/>
    <property type="match status" value="2"/>
</dbReference>
<dbReference type="FunFam" id="3.40.50.720:FF:000203">
    <property type="entry name" value="D-3-phosphoglycerate dehydrogenase (SerA)"/>
    <property type="match status" value="1"/>
</dbReference>
<dbReference type="AlphaFoldDB" id="A8M125"/>
<protein>
    <submittedName>
        <fullName evidence="8">D-isomer specific 2-hydroxyacid dehydrogenase NAD-binding</fullName>
    </submittedName>
</protein>
<feature type="domain" description="D-isomer specific 2-hydroxyacid dehydrogenase catalytic" evidence="6">
    <location>
        <begin position="11"/>
        <end position="317"/>
    </location>
</feature>
<dbReference type="SUPFAM" id="SSF51735">
    <property type="entry name" value="NAD(P)-binding Rossmann-fold domains"/>
    <property type="match status" value="1"/>
</dbReference>
<dbReference type="GO" id="GO:0008652">
    <property type="term" value="P:amino acid biosynthetic process"/>
    <property type="evidence" value="ECO:0007669"/>
    <property type="project" value="UniProtKB-KW"/>
</dbReference>
<reference evidence="8" key="1">
    <citation type="submission" date="2007-10" db="EMBL/GenBank/DDBJ databases">
        <title>Complete sequence of Salinispora arenicola CNS-205.</title>
        <authorList>
            <consortium name="US DOE Joint Genome Institute"/>
            <person name="Copeland A."/>
            <person name="Lucas S."/>
            <person name="Lapidus A."/>
            <person name="Barry K."/>
            <person name="Glavina del Rio T."/>
            <person name="Dalin E."/>
            <person name="Tice H."/>
            <person name="Pitluck S."/>
            <person name="Foster B."/>
            <person name="Schmutz J."/>
            <person name="Larimer F."/>
            <person name="Land M."/>
            <person name="Hauser L."/>
            <person name="Kyrpides N."/>
            <person name="Ivanova N."/>
            <person name="Jensen P.R."/>
            <person name="Moore B.S."/>
            <person name="Penn K."/>
            <person name="Jenkins C."/>
            <person name="Udwary D."/>
            <person name="Xiang L."/>
            <person name="Gontang E."/>
            <person name="Richardson P."/>
        </authorList>
    </citation>
    <scope>NUCLEOTIDE SEQUENCE [LARGE SCALE GENOMIC DNA]</scope>
    <source>
        <strain evidence="8">CNS-205</strain>
    </source>
</reference>
<feature type="domain" description="D-isomer specific 2-hydroxyacid dehydrogenase NAD-binding" evidence="7">
    <location>
        <begin position="107"/>
        <end position="285"/>
    </location>
</feature>
<dbReference type="EMBL" id="CP000850">
    <property type="protein sequence ID" value="ABV96495.1"/>
    <property type="molecule type" value="Genomic_DNA"/>
</dbReference>
<evidence type="ECO:0000259" key="7">
    <source>
        <dbReference type="Pfam" id="PF02826"/>
    </source>
</evidence>
<dbReference type="Pfam" id="PF00389">
    <property type="entry name" value="2-Hacid_dh"/>
    <property type="match status" value="1"/>
</dbReference>
<name>A8M125_SALAI</name>
<keyword evidence="4" id="KW-0520">NAD</keyword>
<dbReference type="HOGENOM" id="CLU_019796_1_3_11"/>
<evidence type="ECO:0000256" key="2">
    <source>
        <dbReference type="ARBA" id="ARBA00022605"/>
    </source>
</evidence>
<gene>
    <name evidence="8" type="ordered locus">Sare_0567</name>
</gene>
<dbReference type="STRING" id="391037.Sare_0567"/>